<organism evidence="2 3">
    <name type="scientific">Pestalotiopsis fici (strain W106-1 / CGMCC3.15140)</name>
    <dbReference type="NCBI Taxonomy" id="1229662"/>
    <lineage>
        <taxon>Eukaryota</taxon>
        <taxon>Fungi</taxon>
        <taxon>Dikarya</taxon>
        <taxon>Ascomycota</taxon>
        <taxon>Pezizomycotina</taxon>
        <taxon>Sordariomycetes</taxon>
        <taxon>Xylariomycetidae</taxon>
        <taxon>Amphisphaeriales</taxon>
        <taxon>Sporocadaceae</taxon>
        <taxon>Pestalotiopsis</taxon>
    </lineage>
</organism>
<dbReference type="CDD" id="cd19481">
    <property type="entry name" value="RecA-like_protease"/>
    <property type="match status" value="1"/>
</dbReference>
<accession>W3WLI5</accession>
<dbReference type="RefSeq" id="XP_007840675.1">
    <property type="nucleotide sequence ID" value="XM_007842484.1"/>
</dbReference>
<dbReference type="HOGENOM" id="CLU_004471_4_7_1"/>
<sequence>MTVDWRAVICNFLGEKNHVEDQVLFRGLEKATENLQELERLRLRAESSLIERPPRFQILHMVNCAKDYRKEVFLDTPTLVKSGPNRAHLRCSEIVDNVEQYLQNNKEVLFVVHRHYECCKDSSRAGSGHLRHQSGHHDIQSLMTKEHITIVSSQLADDLNDLSNTALSGIAHPDFHGDGKTNQYPYIWWFHRRDRIEDAIANMEPGSRGYLDVFQNYLEEHVRPEWDTVDDHLSRSQITLGLLKYLFIPGDIVISRHEGEGPSHLEASVLQDWAEIEMEPLKTQKTQVTLALQVSHWIFVGVFKSLEHKWKETLSLATTGVVEILDLPIYPERFASASTMGALKNRGDMLWKCRHRQYVSSKSESSRAHDSTNYRYMVDMKTYYEMHPPETANSRDSSKELDSELMVIENPDLGDSFFLCLPSSIFGFNMHKHEWVTLQVLDLEEVEWNEDAFSHLVLEHGTKELVQAVVTTRLRAEEHMDVIHGKGNGLFILLHGGPGTGKTLTAESVAEVAKRPLYKVSCGDIGTTVEKVEEYFTTVFELCRIWECVVLLDEADVFLEQRSLQQLERNALVSGKLFLRVLEYYDGILILTTNRIGTFDEAFKSRMHLTLRYEDLKLFQRRQIWTKFISRLSELESSRKMSADQSSTSECDSRSTIDIADITKHLEALAAIHLNGRQIRNAVSTAKQLALFKKEAMGYKHLDRVISEVMKFENYIQKVHGDLTPDEIAEERQIR</sequence>
<dbReference type="Pfam" id="PF23232">
    <property type="entry name" value="AAA_lid_13"/>
    <property type="match status" value="1"/>
</dbReference>
<dbReference type="OMA" id="MSNKGNG"/>
<dbReference type="STRING" id="1229662.W3WLI5"/>
<dbReference type="KEGG" id="pfy:PFICI_13903"/>
<dbReference type="SMART" id="SM00382">
    <property type="entry name" value="AAA"/>
    <property type="match status" value="1"/>
</dbReference>
<dbReference type="InterPro" id="IPR027417">
    <property type="entry name" value="P-loop_NTPase"/>
</dbReference>
<dbReference type="PANTHER" id="PTHR46411">
    <property type="entry name" value="FAMILY ATPASE, PUTATIVE-RELATED"/>
    <property type="match status" value="1"/>
</dbReference>
<dbReference type="EMBL" id="KI912120">
    <property type="protein sequence ID" value="ETS74037.1"/>
    <property type="molecule type" value="Genomic_DNA"/>
</dbReference>
<dbReference type="Proteomes" id="UP000030651">
    <property type="component" value="Unassembled WGS sequence"/>
</dbReference>
<evidence type="ECO:0000313" key="3">
    <source>
        <dbReference type="Proteomes" id="UP000030651"/>
    </source>
</evidence>
<protein>
    <recommendedName>
        <fullName evidence="1">AAA+ ATPase domain-containing protein</fullName>
    </recommendedName>
</protein>
<dbReference type="InParanoid" id="W3WLI5"/>
<dbReference type="PANTHER" id="PTHR46411:SF2">
    <property type="entry name" value="AAA+ ATPASE DOMAIN-CONTAINING PROTEIN"/>
    <property type="match status" value="1"/>
</dbReference>
<dbReference type="GO" id="GO:0005524">
    <property type="term" value="F:ATP binding"/>
    <property type="evidence" value="ECO:0007669"/>
    <property type="project" value="InterPro"/>
</dbReference>
<evidence type="ECO:0000313" key="2">
    <source>
        <dbReference type="EMBL" id="ETS74037.1"/>
    </source>
</evidence>
<dbReference type="GO" id="GO:0016887">
    <property type="term" value="F:ATP hydrolysis activity"/>
    <property type="evidence" value="ECO:0007669"/>
    <property type="project" value="InterPro"/>
</dbReference>
<dbReference type="SUPFAM" id="SSF52540">
    <property type="entry name" value="P-loop containing nucleoside triphosphate hydrolases"/>
    <property type="match status" value="1"/>
</dbReference>
<evidence type="ECO:0000259" key="1">
    <source>
        <dbReference type="SMART" id="SM00382"/>
    </source>
</evidence>
<dbReference type="GeneID" id="19278916"/>
<keyword evidence="3" id="KW-1185">Reference proteome</keyword>
<dbReference type="InterPro" id="IPR003593">
    <property type="entry name" value="AAA+_ATPase"/>
</dbReference>
<dbReference type="Pfam" id="PF22942">
    <property type="entry name" value="DUF7025"/>
    <property type="match status" value="1"/>
</dbReference>
<name>W3WLI5_PESFW</name>
<dbReference type="InterPro" id="IPR054289">
    <property type="entry name" value="DUF7025"/>
</dbReference>
<dbReference type="Gene3D" id="3.40.50.300">
    <property type="entry name" value="P-loop containing nucleotide triphosphate hydrolases"/>
    <property type="match status" value="1"/>
</dbReference>
<feature type="domain" description="AAA+ ATPase" evidence="1">
    <location>
        <begin position="488"/>
        <end position="615"/>
    </location>
</feature>
<dbReference type="InterPro" id="IPR003959">
    <property type="entry name" value="ATPase_AAA_core"/>
</dbReference>
<dbReference type="OrthoDB" id="10042665at2759"/>
<reference evidence="3" key="1">
    <citation type="journal article" date="2015" name="BMC Genomics">
        <title>Genomic and transcriptomic analysis of the endophytic fungus Pestalotiopsis fici reveals its lifestyle and high potential for synthesis of natural products.</title>
        <authorList>
            <person name="Wang X."/>
            <person name="Zhang X."/>
            <person name="Liu L."/>
            <person name="Xiang M."/>
            <person name="Wang W."/>
            <person name="Sun X."/>
            <person name="Che Y."/>
            <person name="Guo L."/>
            <person name="Liu G."/>
            <person name="Guo L."/>
            <person name="Wang C."/>
            <person name="Yin W.B."/>
            <person name="Stadler M."/>
            <person name="Zhang X."/>
            <person name="Liu X."/>
        </authorList>
    </citation>
    <scope>NUCLEOTIDE SEQUENCE [LARGE SCALE GENOMIC DNA]</scope>
    <source>
        <strain evidence="3">W106-1 / CGMCC3.15140</strain>
    </source>
</reference>
<dbReference type="Pfam" id="PF00004">
    <property type="entry name" value="AAA"/>
    <property type="match status" value="1"/>
</dbReference>
<dbReference type="eggNOG" id="KOG0742">
    <property type="taxonomic scope" value="Eukaryota"/>
</dbReference>
<gene>
    <name evidence="2" type="ORF">PFICI_13903</name>
</gene>
<dbReference type="InterPro" id="IPR056599">
    <property type="entry name" value="AAA_lid_fung"/>
</dbReference>
<proteinExistence type="predicted"/>
<dbReference type="AlphaFoldDB" id="W3WLI5"/>